<comment type="caution">
    <text evidence="3">The sequence shown here is derived from an EMBL/GenBank/DDBJ whole genome shotgun (WGS) entry which is preliminary data.</text>
</comment>
<feature type="region of interest" description="Disordered" evidence="1">
    <location>
        <begin position="326"/>
        <end position="346"/>
    </location>
</feature>
<keyword evidence="4" id="KW-1185">Reference proteome</keyword>
<feature type="region of interest" description="Disordered" evidence="1">
    <location>
        <begin position="138"/>
        <end position="176"/>
    </location>
</feature>
<gene>
    <name evidence="3" type="ORF">AYI70_g5746</name>
</gene>
<accession>A0A1R1XT40</accession>
<evidence type="ECO:0000313" key="4">
    <source>
        <dbReference type="Proteomes" id="UP000187283"/>
    </source>
</evidence>
<evidence type="ECO:0000256" key="2">
    <source>
        <dbReference type="SAM" id="SignalP"/>
    </source>
</evidence>
<dbReference type="AlphaFoldDB" id="A0A1R1XT40"/>
<feature type="compositionally biased region" description="Low complexity" evidence="1">
    <location>
        <begin position="335"/>
        <end position="345"/>
    </location>
</feature>
<evidence type="ECO:0000313" key="3">
    <source>
        <dbReference type="EMBL" id="OMJ17776.1"/>
    </source>
</evidence>
<proteinExistence type="predicted"/>
<evidence type="ECO:0000256" key="1">
    <source>
        <dbReference type="SAM" id="MobiDB-lite"/>
    </source>
</evidence>
<feature type="compositionally biased region" description="Pro residues" evidence="1">
    <location>
        <begin position="141"/>
        <end position="176"/>
    </location>
</feature>
<reference evidence="3 4" key="1">
    <citation type="submission" date="2017-01" db="EMBL/GenBank/DDBJ databases">
        <authorList>
            <person name="Mah S.A."/>
            <person name="Swanson W.J."/>
            <person name="Moy G.W."/>
            <person name="Vacquier V.D."/>
        </authorList>
    </citation>
    <scope>NUCLEOTIDE SEQUENCE [LARGE SCALE GENOMIC DNA]</scope>
    <source>
        <strain evidence="3 4">GSMNP</strain>
    </source>
</reference>
<protein>
    <submittedName>
        <fullName evidence="3">Uncharacterized protein</fullName>
    </submittedName>
</protein>
<feature type="signal peptide" evidence="2">
    <location>
        <begin position="1"/>
        <end position="19"/>
    </location>
</feature>
<sequence length="424" mass="46312">MKFSVIELGILFMLKTVSCQSENLDELTNDENENQITNYSLRKSILDGYRVPRILKRPRFSIDRPGYIPERLGRIVVRPGGVVAISGGIREREILRNCIYRPRVIYPRPRVFYRRPRVIYRRPGVIVPEVSYPESAVAPPVEAPPAASPPVEAPPAAAPPVEAPPAAAPPVAVPPTPVNPFDSGDYQFLLRHIDNICDRTQCNIDFFTGKPGKTVHARLQTTGCNNKSENIAAMKAAAKDLVDNGISKSTQGSKGSQDKNTSSIFDISAPVTNTKIVLRGTVGLKKPPAGTICHIKPSHLPIIDDVSQKDAPNDVKKQKADKINKNKNYFDENLSPSSSEESSSPINIKKEILLPKPCVSESSGGLNTPSAHDIMAEFSRLGQIYTQKFIDYAFIVDGTHPGSNLAAMNLDSDPPDQTSSGLDL</sequence>
<feature type="chain" id="PRO_5012706549" evidence="2">
    <location>
        <begin position="20"/>
        <end position="424"/>
    </location>
</feature>
<dbReference type="Proteomes" id="UP000187283">
    <property type="component" value="Unassembled WGS sequence"/>
</dbReference>
<name>A0A1R1XT40_9FUNG</name>
<keyword evidence="2" id="KW-0732">Signal</keyword>
<organism evidence="3 4">
    <name type="scientific">Smittium culicis</name>
    <dbReference type="NCBI Taxonomy" id="133412"/>
    <lineage>
        <taxon>Eukaryota</taxon>
        <taxon>Fungi</taxon>
        <taxon>Fungi incertae sedis</taxon>
        <taxon>Zoopagomycota</taxon>
        <taxon>Kickxellomycotina</taxon>
        <taxon>Harpellomycetes</taxon>
        <taxon>Harpellales</taxon>
        <taxon>Legeriomycetaceae</taxon>
        <taxon>Smittium</taxon>
    </lineage>
</organism>
<dbReference type="EMBL" id="LSSN01001938">
    <property type="protein sequence ID" value="OMJ17776.1"/>
    <property type="molecule type" value="Genomic_DNA"/>
</dbReference>